<feature type="transmembrane region" description="Helical" evidence="5">
    <location>
        <begin position="223"/>
        <end position="244"/>
    </location>
</feature>
<dbReference type="Proteomes" id="UP000236248">
    <property type="component" value="Chromosome NCAV"/>
</dbReference>
<dbReference type="GO" id="GO:0016765">
    <property type="term" value="F:transferase activity, transferring alkyl or aryl (other than methyl) groups"/>
    <property type="evidence" value="ECO:0007669"/>
    <property type="project" value="InterPro"/>
</dbReference>
<keyword evidence="2 5" id="KW-0812">Transmembrane</keyword>
<evidence type="ECO:0008006" key="8">
    <source>
        <dbReference type="Google" id="ProtNLM"/>
    </source>
</evidence>
<evidence type="ECO:0000313" key="7">
    <source>
        <dbReference type="Proteomes" id="UP000236248"/>
    </source>
</evidence>
<feature type="transmembrane region" description="Helical" evidence="5">
    <location>
        <begin position="161"/>
        <end position="178"/>
    </location>
</feature>
<reference evidence="7" key="1">
    <citation type="submission" date="2018-01" db="EMBL/GenBank/DDBJ databases">
        <authorList>
            <person name="Kerou L M."/>
        </authorList>
    </citation>
    <scope>NUCLEOTIDE SEQUENCE [LARGE SCALE GENOMIC DNA]</scope>
    <source>
        <strain evidence="7">SCU2</strain>
    </source>
</reference>
<dbReference type="GeneID" id="41595261"/>
<keyword evidence="7" id="KW-1185">Reference proteome</keyword>
<dbReference type="PANTHER" id="PTHR42723:SF1">
    <property type="entry name" value="CHLOROPHYLL SYNTHASE, CHLOROPLASTIC"/>
    <property type="match status" value="1"/>
</dbReference>
<dbReference type="PANTHER" id="PTHR42723">
    <property type="entry name" value="CHLOROPHYLL SYNTHASE"/>
    <property type="match status" value="1"/>
</dbReference>
<proteinExistence type="predicted"/>
<organism evidence="6 7">
    <name type="scientific">Candidatus Nitrosocaldus cavascurensis</name>
    <dbReference type="NCBI Taxonomy" id="2058097"/>
    <lineage>
        <taxon>Archaea</taxon>
        <taxon>Nitrososphaerota</taxon>
        <taxon>Nitrososphaeria</taxon>
        <taxon>Candidatus Nitrosocaldales</taxon>
        <taxon>Candidatus Nitrosocaldaceae</taxon>
        <taxon>Candidatus Nitrosocaldus</taxon>
    </lineage>
</organism>
<dbReference type="GO" id="GO:0005886">
    <property type="term" value="C:plasma membrane"/>
    <property type="evidence" value="ECO:0007669"/>
    <property type="project" value="UniProtKB-SubCell"/>
</dbReference>
<evidence type="ECO:0000256" key="4">
    <source>
        <dbReference type="ARBA" id="ARBA00023136"/>
    </source>
</evidence>
<dbReference type="InterPro" id="IPR044878">
    <property type="entry name" value="UbiA_sf"/>
</dbReference>
<dbReference type="Gene3D" id="1.10.357.140">
    <property type="entry name" value="UbiA prenyltransferase"/>
    <property type="match status" value="1"/>
</dbReference>
<gene>
    <name evidence="6" type="ORF">NCAV_1261</name>
</gene>
<comment type="subcellular location">
    <subcellularLocation>
        <location evidence="1">Cell membrane</location>
        <topology evidence="1">Multi-pass membrane protein</topology>
    </subcellularLocation>
</comment>
<evidence type="ECO:0000313" key="6">
    <source>
        <dbReference type="EMBL" id="SPC34428.1"/>
    </source>
</evidence>
<dbReference type="InterPro" id="IPR000537">
    <property type="entry name" value="UbiA_prenyltransferase"/>
</dbReference>
<feature type="transmembrane region" description="Helical" evidence="5">
    <location>
        <begin position="21"/>
        <end position="44"/>
    </location>
</feature>
<dbReference type="InterPro" id="IPR050475">
    <property type="entry name" value="Prenyltransferase_related"/>
</dbReference>
<feature type="transmembrane region" description="Helical" evidence="5">
    <location>
        <begin position="88"/>
        <end position="121"/>
    </location>
</feature>
<dbReference type="EMBL" id="LT981265">
    <property type="protein sequence ID" value="SPC34428.1"/>
    <property type="molecule type" value="Genomic_DNA"/>
</dbReference>
<feature type="transmembrane region" description="Helical" evidence="5">
    <location>
        <begin position="264"/>
        <end position="281"/>
    </location>
</feature>
<evidence type="ECO:0000256" key="1">
    <source>
        <dbReference type="ARBA" id="ARBA00004651"/>
    </source>
</evidence>
<keyword evidence="4 5" id="KW-0472">Membrane</keyword>
<feature type="transmembrane region" description="Helical" evidence="5">
    <location>
        <begin position="133"/>
        <end position="155"/>
    </location>
</feature>
<dbReference type="RefSeq" id="WP_148695226.1">
    <property type="nucleotide sequence ID" value="NZ_LT981265.1"/>
</dbReference>
<dbReference type="Pfam" id="PF01040">
    <property type="entry name" value="UbiA"/>
    <property type="match status" value="1"/>
</dbReference>
<name>A0A2K5ARZ7_9ARCH</name>
<dbReference type="AlphaFoldDB" id="A0A2K5ARZ7"/>
<sequence length="282" mass="31380">MSRYIKAFVRLIKVEDQIGNAIAFFTGYIFAGGLNIHGSLLPVFTATCFSLMAANALNQCTDADTDAINKPDRPIPSGMISLKEGYSIVAMLYAATLALGTLVSMEFFTLINIAVFLGIAYSIRPFRFKDRFIVSNLSIAIGYGALNFLLGWSVLMPLNAVPLHVLLFLTAFDFFANISKDYRDMEGDRIYGARTMPLVLGRGRSIAVQFSALYITFTMPVLFYTLACVNTNFVLVSVIGIMLVMQAHRDLLKNKDVECYKKMMLLYIAVRLMIVMSAILLF</sequence>
<evidence type="ECO:0000256" key="5">
    <source>
        <dbReference type="SAM" id="Phobius"/>
    </source>
</evidence>
<protein>
    <recommendedName>
        <fullName evidence="8">Geranylgeranylglycerol-phosphate geranylgeranyltransferase</fullName>
    </recommendedName>
</protein>
<keyword evidence="3 5" id="KW-1133">Transmembrane helix</keyword>
<feature type="transmembrane region" description="Helical" evidence="5">
    <location>
        <begin position="199"/>
        <end position="217"/>
    </location>
</feature>
<dbReference type="KEGG" id="ncv:NCAV_1261"/>
<evidence type="ECO:0000256" key="3">
    <source>
        <dbReference type="ARBA" id="ARBA00022989"/>
    </source>
</evidence>
<evidence type="ECO:0000256" key="2">
    <source>
        <dbReference type="ARBA" id="ARBA00022692"/>
    </source>
</evidence>
<accession>A0A2K5ARZ7</accession>